<feature type="transmembrane region" description="Helical" evidence="1">
    <location>
        <begin position="169"/>
        <end position="188"/>
    </location>
</feature>
<keyword evidence="3" id="KW-1185">Reference proteome</keyword>
<evidence type="ECO:0000313" key="3">
    <source>
        <dbReference type="Proteomes" id="UP000430079"/>
    </source>
</evidence>
<accession>A0A640T9S7</accession>
<feature type="transmembrane region" description="Helical" evidence="1">
    <location>
        <begin position="278"/>
        <end position="296"/>
    </location>
</feature>
<evidence type="ECO:0000256" key="1">
    <source>
        <dbReference type="SAM" id="Phobius"/>
    </source>
</evidence>
<keyword evidence="1" id="KW-0812">Transmembrane</keyword>
<feature type="transmembrane region" description="Helical" evidence="1">
    <location>
        <begin position="142"/>
        <end position="163"/>
    </location>
</feature>
<organism evidence="2 3">
    <name type="scientific">Streptomyces glebosus</name>
    <dbReference type="NCBI Taxonomy" id="249580"/>
    <lineage>
        <taxon>Bacteria</taxon>
        <taxon>Bacillati</taxon>
        <taxon>Actinomycetota</taxon>
        <taxon>Actinomycetes</taxon>
        <taxon>Kitasatosporales</taxon>
        <taxon>Streptomycetaceae</taxon>
        <taxon>Streptomyces</taxon>
    </lineage>
</organism>
<feature type="transmembrane region" description="Helical" evidence="1">
    <location>
        <begin position="82"/>
        <end position="103"/>
    </location>
</feature>
<comment type="caution">
    <text evidence="2">The sequence shown here is derived from an EMBL/GenBank/DDBJ whole genome shotgun (WGS) entry which is preliminary data.</text>
</comment>
<dbReference type="Proteomes" id="UP000430079">
    <property type="component" value="Unassembled WGS sequence"/>
</dbReference>
<reference evidence="2 3" key="1">
    <citation type="submission" date="2019-12" db="EMBL/GenBank/DDBJ databases">
        <title>Whole genome shotgun sequence of Streptomyces hygroscopicus subsp. glebosus NBRC 13786.</title>
        <authorList>
            <person name="Ichikawa N."/>
            <person name="Kimura A."/>
            <person name="Kitahashi Y."/>
            <person name="Komaki H."/>
            <person name="Tamura T."/>
        </authorList>
    </citation>
    <scope>NUCLEOTIDE SEQUENCE [LARGE SCALE GENOMIC DNA]</scope>
    <source>
        <strain evidence="2 3">NBRC 13786</strain>
    </source>
</reference>
<protein>
    <submittedName>
        <fullName evidence="2">Uncharacterized protein</fullName>
    </submittedName>
</protein>
<name>A0A640T9S7_9ACTN</name>
<keyword evidence="1" id="KW-1133">Transmembrane helix</keyword>
<dbReference type="RefSeq" id="WP_190145223.1">
    <property type="nucleotide sequence ID" value="NZ_BLIO01000001.1"/>
</dbReference>
<feature type="transmembrane region" description="Helical" evidence="1">
    <location>
        <begin position="302"/>
        <end position="323"/>
    </location>
</feature>
<dbReference type="AlphaFoldDB" id="A0A640T9S7"/>
<proteinExistence type="predicted"/>
<gene>
    <name evidence="2" type="ORF">Sgleb_72880</name>
</gene>
<sequence length="333" mass="35331">MTDLTSRWEARARLALAGQSVDRAAADMVLDEVDLHCAQSGETPEDAFGAPEWYPAVVARDRIPPEERTDRHWDGLTRADRVCAALAQTGVAVLVAGVCVWARDGTMLTVTPAGVAGSALLGVAIPSACLTATLASSRARGAVRWGAGAVAALLLSAGAFTYLPTVPHGRLPAPALCALGVLLLWSAARHKPGPGHTELTMGSHTLPENWLVDLPRLLEERHGLSRSRAAELTREATHHLTATGCSPQEEFGPVELYALQLAEGQSIPRTRWWMRHDVQAAALAVILVGYLMTNLASAGPVWQTVLAAVALATELALLTVSLLRKRPAASTPR</sequence>
<evidence type="ECO:0000313" key="2">
    <source>
        <dbReference type="EMBL" id="GFE19241.1"/>
    </source>
</evidence>
<dbReference type="EMBL" id="BLIO01000001">
    <property type="protein sequence ID" value="GFE19241.1"/>
    <property type="molecule type" value="Genomic_DNA"/>
</dbReference>
<feature type="transmembrane region" description="Helical" evidence="1">
    <location>
        <begin position="115"/>
        <end position="135"/>
    </location>
</feature>
<keyword evidence="1" id="KW-0472">Membrane</keyword>